<feature type="region of interest" description="Disordered" evidence="2">
    <location>
        <begin position="103"/>
        <end position="131"/>
    </location>
</feature>
<dbReference type="AlphaFoldDB" id="A0A0H5R4D3"/>
<reference evidence="3" key="1">
    <citation type="submission" date="2015-04" db="EMBL/GenBank/DDBJ databases">
        <title>The genome sequence of the plant pathogenic Rhizarian Plasmodiophora brassicae reveals insights in its biotrophic life cycle and the origin of chitin synthesis.</title>
        <authorList>
            <person name="Schwelm A."/>
            <person name="Fogelqvist J."/>
            <person name="Knaust A."/>
            <person name="Julke S."/>
            <person name="Lilja T."/>
            <person name="Dhandapani V."/>
            <person name="Bonilla-Rosso G."/>
            <person name="Karlsson M."/>
            <person name="Shevchenko A."/>
            <person name="Choi S.R."/>
            <person name="Kim H.G."/>
            <person name="Park J.Y."/>
            <person name="Lim Y.P."/>
            <person name="Ludwig-Muller J."/>
            <person name="Dixelius C."/>
        </authorList>
    </citation>
    <scope>NUCLEOTIDE SEQUENCE</scope>
    <source>
        <tissue evidence="3">Potato root galls</tissue>
    </source>
</reference>
<dbReference type="PANTHER" id="PTHR13173">
    <property type="entry name" value="WW DOMAIN BINDING PROTEIN 4"/>
    <property type="match status" value="1"/>
</dbReference>
<feature type="region of interest" description="Disordered" evidence="2">
    <location>
        <begin position="223"/>
        <end position="264"/>
    </location>
</feature>
<organism evidence="3">
    <name type="scientific">Spongospora subterranea</name>
    <dbReference type="NCBI Taxonomy" id="70186"/>
    <lineage>
        <taxon>Eukaryota</taxon>
        <taxon>Sar</taxon>
        <taxon>Rhizaria</taxon>
        <taxon>Endomyxa</taxon>
        <taxon>Phytomyxea</taxon>
        <taxon>Plasmodiophorida</taxon>
        <taxon>Plasmodiophoridae</taxon>
        <taxon>Spongospora</taxon>
    </lineage>
</organism>
<dbReference type="Gene3D" id="3.30.160.60">
    <property type="entry name" value="Classic Zinc Finger"/>
    <property type="match status" value="1"/>
</dbReference>
<evidence type="ECO:0000256" key="2">
    <source>
        <dbReference type="SAM" id="MobiDB-lite"/>
    </source>
</evidence>
<evidence type="ECO:0000313" key="3">
    <source>
        <dbReference type="EMBL" id="CRZ02894.1"/>
    </source>
</evidence>
<evidence type="ECO:0000256" key="1">
    <source>
        <dbReference type="SAM" id="Coils"/>
    </source>
</evidence>
<dbReference type="InterPro" id="IPR040023">
    <property type="entry name" value="WBP4"/>
</dbReference>
<protein>
    <recommendedName>
        <fullName evidence="4">Matrin-type domain-containing protein</fullName>
    </recommendedName>
</protein>
<accession>A0A0H5R4D3</accession>
<dbReference type="EMBL" id="HACM01002452">
    <property type="protein sequence ID" value="CRZ02894.1"/>
    <property type="molecule type" value="Transcribed_RNA"/>
</dbReference>
<proteinExistence type="predicted"/>
<dbReference type="GO" id="GO:0000398">
    <property type="term" value="P:mRNA splicing, via spliceosome"/>
    <property type="evidence" value="ECO:0007669"/>
    <property type="project" value="InterPro"/>
</dbReference>
<dbReference type="GO" id="GO:0071011">
    <property type="term" value="C:precatalytic spliceosome"/>
    <property type="evidence" value="ECO:0007669"/>
    <property type="project" value="TreeGrafter"/>
</dbReference>
<evidence type="ECO:0008006" key="4">
    <source>
        <dbReference type="Google" id="ProtNLM"/>
    </source>
</evidence>
<name>A0A0H5R4D3_9EUKA</name>
<feature type="compositionally biased region" description="Polar residues" evidence="2">
    <location>
        <begin position="237"/>
        <end position="246"/>
    </location>
</feature>
<sequence>MSRLPNTTATWARPNDRHWCNVCKIFVDGNPSKIRQHESAGRHNNNLRQQLKALKRREVDQRRDRFDKEAEIRSIDHNALTKLVQDSQRGFVSTSAFGQGYHEVASKQVPKRKPSSNFSEYRPSDYHQTPQYPDRYEAGADTDLDIIAAVPAVVNLGPLDEDTGMGQWQSVPVEETSLHAELNQPLEEEAQSPVNKPLPTYVDVDQFTDLEQIAEAANDYGLPALRTQDPHNESKSQCKPFQSKSISGMERPPVVFKKRRKPPQ</sequence>
<dbReference type="GO" id="GO:0003723">
    <property type="term" value="F:RNA binding"/>
    <property type="evidence" value="ECO:0007669"/>
    <property type="project" value="TreeGrafter"/>
</dbReference>
<keyword evidence="1" id="KW-0175">Coiled coil</keyword>
<feature type="coiled-coil region" evidence="1">
    <location>
        <begin position="37"/>
        <end position="64"/>
    </location>
</feature>
<dbReference type="PANTHER" id="PTHR13173:SF10">
    <property type="entry name" value="WW DOMAIN-BINDING PROTEIN 4"/>
    <property type="match status" value="1"/>
</dbReference>